<evidence type="ECO:0000313" key="1">
    <source>
        <dbReference type="EMBL" id="SMC85651.1"/>
    </source>
</evidence>
<dbReference type="Proteomes" id="UP000192840">
    <property type="component" value="Unassembled WGS sequence"/>
</dbReference>
<sequence length="51" mass="5614">MSTTATVVRPHRRPSEAELGELGVVEYVIKGVPNRKIVAAIRRAAEENADR</sequence>
<organism evidence="1 2">
    <name type="scientific">Lentzea albidocapillata</name>
    <dbReference type="NCBI Taxonomy" id="40571"/>
    <lineage>
        <taxon>Bacteria</taxon>
        <taxon>Bacillati</taxon>
        <taxon>Actinomycetota</taxon>
        <taxon>Actinomycetes</taxon>
        <taxon>Pseudonocardiales</taxon>
        <taxon>Pseudonocardiaceae</taxon>
        <taxon>Lentzea</taxon>
    </lineage>
</organism>
<dbReference type="RefSeq" id="WP_157512863.1">
    <property type="nucleotide sequence ID" value="NZ_FWYC01000005.1"/>
</dbReference>
<protein>
    <submittedName>
        <fullName evidence="1">Uncharacterized protein</fullName>
    </submittedName>
</protein>
<dbReference type="EMBL" id="FWYC01000005">
    <property type="protein sequence ID" value="SMC85651.1"/>
    <property type="molecule type" value="Genomic_DNA"/>
</dbReference>
<dbReference type="AlphaFoldDB" id="A0A1W2CKD8"/>
<gene>
    <name evidence="1" type="ORF">SAMN05660733_02141</name>
</gene>
<accession>A0A1W2CKD8</accession>
<reference evidence="2" key="1">
    <citation type="submission" date="2017-04" db="EMBL/GenBank/DDBJ databases">
        <authorList>
            <person name="Varghese N."/>
            <person name="Submissions S."/>
        </authorList>
    </citation>
    <scope>NUCLEOTIDE SEQUENCE [LARGE SCALE GENOMIC DNA]</scope>
    <source>
        <strain evidence="2">DSM 44073</strain>
    </source>
</reference>
<dbReference type="STRING" id="40571.SAMN05660733_02141"/>
<proteinExistence type="predicted"/>
<keyword evidence="2" id="KW-1185">Reference proteome</keyword>
<dbReference type="OrthoDB" id="3690544at2"/>
<dbReference type="eggNOG" id="COG2197">
    <property type="taxonomic scope" value="Bacteria"/>
</dbReference>
<name>A0A1W2CKD8_9PSEU</name>
<evidence type="ECO:0000313" key="2">
    <source>
        <dbReference type="Proteomes" id="UP000192840"/>
    </source>
</evidence>